<dbReference type="InterPro" id="IPR001647">
    <property type="entry name" value="HTH_TetR"/>
</dbReference>
<dbReference type="EMBL" id="PVUF01000004">
    <property type="protein sequence ID" value="PRZ48296.1"/>
    <property type="molecule type" value="Genomic_DNA"/>
</dbReference>
<dbReference type="Gene3D" id="1.10.357.10">
    <property type="entry name" value="Tetracycline Repressor, domain 2"/>
    <property type="match status" value="1"/>
</dbReference>
<dbReference type="GO" id="GO:0003700">
    <property type="term" value="F:DNA-binding transcription factor activity"/>
    <property type="evidence" value="ECO:0007669"/>
    <property type="project" value="TreeGrafter"/>
</dbReference>
<evidence type="ECO:0000256" key="4">
    <source>
        <dbReference type="PROSITE-ProRule" id="PRU00335"/>
    </source>
</evidence>
<reference evidence="6 7" key="1">
    <citation type="submission" date="2018-03" db="EMBL/GenBank/DDBJ databases">
        <title>Genomic Encyclopedia of Archaeal and Bacterial Type Strains, Phase II (KMG-II): from individual species to whole genera.</title>
        <authorList>
            <person name="Goeker M."/>
        </authorList>
    </citation>
    <scope>NUCLEOTIDE SEQUENCE [LARGE SCALE GENOMIC DNA]</scope>
    <source>
        <strain evidence="6 7">DSM 25328</strain>
    </source>
</reference>
<evidence type="ECO:0000256" key="1">
    <source>
        <dbReference type="ARBA" id="ARBA00023015"/>
    </source>
</evidence>
<protein>
    <submittedName>
        <fullName evidence="6">TetR family transcriptional regulator</fullName>
    </submittedName>
</protein>
<accession>A0A2T1AI76</accession>
<dbReference type="GO" id="GO:0000976">
    <property type="term" value="F:transcription cis-regulatory region binding"/>
    <property type="evidence" value="ECO:0007669"/>
    <property type="project" value="TreeGrafter"/>
</dbReference>
<keyword evidence="2 4" id="KW-0238">DNA-binding</keyword>
<sequence length="217" mass="22894">MIKLDTVKLLIDPAFMTASSPSSHAQPKNLRNTLVRAGIDLLEEGGIEALTLRKCAARAGVSHAAPAHHFDGLAGLKAAIAAEGFRIFSNYMREARAQGDQSARGQLKSICRGYLQFGVDHGGILRVIFGDRGLAGLVPGGAREDADAYQILREVCAPFVPEGTTARVIELQVWSLIHGFTMLSLAGEFGAPGGPLEDGLFDQILGLLNALGTSGTT</sequence>
<dbReference type="AlphaFoldDB" id="A0A2T1AI76"/>
<dbReference type="Pfam" id="PF00440">
    <property type="entry name" value="TetR_N"/>
    <property type="match status" value="1"/>
</dbReference>
<gene>
    <name evidence="6" type="ORF">CLV89_104121</name>
</gene>
<organism evidence="6 7">
    <name type="scientific">Tritonibacter scottomollicae</name>
    <name type="common">Epibacterium scottomollicae</name>
    <dbReference type="NCBI Taxonomy" id="483013"/>
    <lineage>
        <taxon>Bacteria</taxon>
        <taxon>Pseudomonadati</taxon>
        <taxon>Pseudomonadota</taxon>
        <taxon>Alphaproteobacteria</taxon>
        <taxon>Rhodobacterales</taxon>
        <taxon>Paracoccaceae</taxon>
        <taxon>Tritonibacter</taxon>
    </lineage>
</organism>
<dbReference type="InterPro" id="IPR036271">
    <property type="entry name" value="Tet_transcr_reg_TetR-rel_C_sf"/>
</dbReference>
<evidence type="ECO:0000313" key="6">
    <source>
        <dbReference type="EMBL" id="PRZ48296.1"/>
    </source>
</evidence>
<dbReference type="PANTHER" id="PTHR30055:SF220">
    <property type="entry name" value="TETR-FAMILY REGULATORY PROTEIN"/>
    <property type="match status" value="1"/>
</dbReference>
<dbReference type="PROSITE" id="PS50977">
    <property type="entry name" value="HTH_TETR_2"/>
    <property type="match status" value="1"/>
</dbReference>
<evidence type="ECO:0000259" key="5">
    <source>
        <dbReference type="PROSITE" id="PS50977"/>
    </source>
</evidence>
<name>A0A2T1AI76_TRISK</name>
<dbReference type="InterPro" id="IPR025996">
    <property type="entry name" value="MT1864/Rv1816-like_C"/>
</dbReference>
<evidence type="ECO:0000256" key="3">
    <source>
        <dbReference type="ARBA" id="ARBA00023163"/>
    </source>
</evidence>
<dbReference type="Proteomes" id="UP000237718">
    <property type="component" value="Unassembled WGS sequence"/>
</dbReference>
<evidence type="ECO:0000313" key="7">
    <source>
        <dbReference type="Proteomes" id="UP000237718"/>
    </source>
</evidence>
<comment type="caution">
    <text evidence="6">The sequence shown here is derived from an EMBL/GenBank/DDBJ whole genome shotgun (WGS) entry which is preliminary data.</text>
</comment>
<proteinExistence type="predicted"/>
<dbReference type="InterPro" id="IPR009057">
    <property type="entry name" value="Homeodomain-like_sf"/>
</dbReference>
<dbReference type="Pfam" id="PF13305">
    <property type="entry name" value="TetR_C_33"/>
    <property type="match status" value="1"/>
</dbReference>
<evidence type="ECO:0000256" key="2">
    <source>
        <dbReference type="ARBA" id="ARBA00023125"/>
    </source>
</evidence>
<keyword evidence="3" id="KW-0804">Transcription</keyword>
<dbReference type="PANTHER" id="PTHR30055">
    <property type="entry name" value="HTH-TYPE TRANSCRIPTIONAL REGULATOR RUTR"/>
    <property type="match status" value="1"/>
</dbReference>
<dbReference type="SUPFAM" id="SSF48498">
    <property type="entry name" value="Tetracyclin repressor-like, C-terminal domain"/>
    <property type="match status" value="1"/>
</dbReference>
<feature type="domain" description="HTH tetR-type" evidence="5">
    <location>
        <begin position="28"/>
        <end position="88"/>
    </location>
</feature>
<dbReference type="SUPFAM" id="SSF46689">
    <property type="entry name" value="Homeodomain-like"/>
    <property type="match status" value="1"/>
</dbReference>
<dbReference type="InterPro" id="IPR050109">
    <property type="entry name" value="HTH-type_TetR-like_transc_reg"/>
</dbReference>
<keyword evidence="1" id="KW-0805">Transcription regulation</keyword>
<feature type="DNA-binding region" description="H-T-H motif" evidence="4">
    <location>
        <begin position="51"/>
        <end position="70"/>
    </location>
</feature>